<proteinExistence type="predicted"/>
<evidence type="ECO:0000259" key="2">
    <source>
        <dbReference type="PROSITE" id="PS50021"/>
    </source>
</evidence>
<dbReference type="InterPro" id="IPR036872">
    <property type="entry name" value="CH_dom_sf"/>
</dbReference>
<dbReference type="PROSITE" id="PS50021">
    <property type="entry name" value="CH"/>
    <property type="match status" value="1"/>
</dbReference>
<name>A0AAV2TI70_CALDB</name>
<feature type="compositionally biased region" description="Basic and acidic residues" evidence="1">
    <location>
        <begin position="322"/>
        <end position="333"/>
    </location>
</feature>
<feature type="region of interest" description="Disordered" evidence="1">
    <location>
        <begin position="1345"/>
        <end position="1368"/>
    </location>
</feature>
<dbReference type="Pfam" id="PF24529">
    <property type="entry name" value="CFAP47"/>
    <property type="match status" value="1"/>
</dbReference>
<accession>A0AAV2TI70</accession>
<evidence type="ECO:0000313" key="4">
    <source>
        <dbReference type="Proteomes" id="UP001497525"/>
    </source>
</evidence>
<dbReference type="Proteomes" id="UP001497525">
    <property type="component" value="Unassembled WGS sequence"/>
</dbReference>
<feature type="compositionally biased region" description="Low complexity" evidence="1">
    <location>
        <begin position="407"/>
        <end position="423"/>
    </location>
</feature>
<comment type="caution">
    <text evidence="3">The sequence shown here is derived from an EMBL/GenBank/DDBJ whole genome shotgun (WGS) entry which is preliminary data.</text>
</comment>
<reference evidence="3" key="1">
    <citation type="submission" date="2024-06" db="EMBL/GenBank/DDBJ databases">
        <authorList>
            <person name="Liu X."/>
            <person name="Lenzi L."/>
            <person name="Haldenby T S."/>
            <person name="Uol C."/>
        </authorList>
    </citation>
    <scope>NUCLEOTIDE SEQUENCE</scope>
</reference>
<dbReference type="PANTHER" id="PTHR45912">
    <property type="entry name" value="CILIA- AND FLAGELLA-ASSOCIATED PROTEIN 47"/>
    <property type="match status" value="1"/>
</dbReference>
<dbReference type="SUPFAM" id="SSF47576">
    <property type="entry name" value="Calponin-homology domain, CH-domain"/>
    <property type="match status" value="1"/>
</dbReference>
<organism evidence="3 4">
    <name type="scientific">Calicophoron daubneyi</name>
    <name type="common">Rumen fluke</name>
    <name type="synonym">Paramphistomum daubneyi</name>
    <dbReference type="NCBI Taxonomy" id="300641"/>
    <lineage>
        <taxon>Eukaryota</taxon>
        <taxon>Metazoa</taxon>
        <taxon>Spiralia</taxon>
        <taxon>Lophotrochozoa</taxon>
        <taxon>Platyhelminthes</taxon>
        <taxon>Trematoda</taxon>
        <taxon>Digenea</taxon>
        <taxon>Plagiorchiida</taxon>
        <taxon>Pronocephalata</taxon>
        <taxon>Paramphistomoidea</taxon>
        <taxon>Paramphistomidae</taxon>
        <taxon>Calicophoron</taxon>
    </lineage>
</organism>
<protein>
    <recommendedName>
        <fullName evidence="2">Calponin-homology (CH) domain-containing protein</fullName>
    </recommendedName>
</protein>
<dbReference type="InterPro" id="IPR056343">
    <property type="entry name" value="CFAP47_dom"/>
</dbReference>
<dbReference type="PANTHER" id="PTHR45912:SF3">
    <property type="entry name" value="CILIA- AND FLAGELLA-ASSOCIATED PROTEIN 47"/>
    <property type="match status" value="1"/>
</dbReference>
<dbReference type="CDD" id="cd21218">
    <property type="entry name" value="CH_PLS_FIM_rpt2"/>
    <property type="match status" value="1"/>
</dbReference>
<gene>
    <name evidence="3" type="ORF">CDAUBV1_LOCUS10700</name>
</gene>
<sequence length="1494" mass="165161">MPMKRLTPPASAKKPKRQKKVMSLYEKVQLLDMINERKSYADVIRYYGMNECTLRYIKKDEQAIKARVDTSFCESSKIVNHLRKKAMADSNDREKQAENPLIAPLGGIRSPMRGKESVPDWQLHDRTATEFVQRWLTVHGFPNGHQPFRFPDDFRNCISFSAALESTSHDAHHAPFSGDFETASDDGDSPIANQSKGNSITQSVSFLHSCITQLCGGKSPPGVPTSVVLPVNQPKEALSTVYFYLAALTTFVRSQGGCLSHVLPEHLMSPSDYEAWHNLGCPGLTESARSLKLAPSTLTDTRCSITSRQPGSSVLDERLRGSCTERPDEDSLHTKNRSQNNPVPHLKLHNLKKLDSVTFESVSKRAWTDLMLQVLKCLIVQKIGCDGFGRLFHTLGKILTPKDPDGSTSITSDRTSTRSKSGRVNAPPSLPPLAHEKPSARSFQLSSSPVRAIQPDIGLKVSNCYSSSERALLAWINYCFTYGRERVWPSQLHTPQGPPSSRWIVNFDYDLGDGIVLACVVGLYVPCLIPGYISKLYTHPSTKEQCLHNAIYLVAALKAIRLDFDIRPPDITSPHPVAMLMFCLHLMQNLPDYISQRNMEFSSPLQVPTSCQISLTNPGHKNLTYRCFISGPDCNDFSCMVPNVETKFRKNANQSHLSGSATIKPTFSSTSNSNDVRVVVPAKQEVQLTIEYRPRFFRPAEAILFAVSERHGPNKGKTVAFTLRGTVSGIGPAPIINVSSPCYEPKEFSVTLVNPYSHGGLFRITTIETKANLFDALCYARDLKATAQTPTQMESDRKEKVVAMSDGVLTDQVTEMNSSETTESPFPGYSQDTTNLQAFFCRDNMINLESAPAAADRFQNVERTPLSLPSDESLQICTPGIANINENGPRQQIRLVYLPLSWGVRNFCLLLSNEEIGEFAVLLHGTAELPKPSPVPEMCAESLAVSGQSHRKTHRLTSAVAAASFGRSGDPSVIYLRVPVGQRISETLYLPLDNESRRKAILMAVRLRLSPAELHRRKMANTLDSADLLELADKLLALPPYPSSGGSKKACLQQRQKRASKRVVYSVESDSTFISVQPTVEVKTDPGDPSAFITSIPISISVDVKKSGLFPARLIVRQPDDVRIYLLECVAVPDSLTISLGFSAPLNQCVTQPVPVPNKTVYDWDLRALITGASAWFSGPTRITAAAGQTTNYPLTFWARRETEVKAKLILSNTTDGTELVYNLKGTGLKPLPLGQIKLSCRVGGCQGRLQSTGQEDSVQQESHVHLHPFTVQVPNPTSKKQIYRLQSDLAEGTVIWAPGFNSNRKHVDVLPGRTEECKLCFRVTKRGHFTGVLAFVADGTQLHTENSDEDQTELSSSEMRKNQKEDGSILLEAQKSNRTDSVYRVWYEIEMNVEAGSPLKQIEVTCSCLSSTTIAVPFKSKDDWFNGRESIDLEVAISGRGLVGPPVHCLSKSQTESVYLLEYWPPMVGNDRGSRTVSISLRYGRKYAPCGGE</sequence>
<evidence type="ECO:0000313" key="3">
    <source>
        <dbReference type="EMBL" id="CAL5136566.1"/>
    </source>
</evidence>
<dbReference type="Gene3D" id="1.10.418.10">
    <property type="entry name" value="Calponin-like domain"/>
    <property type="match status" value="1"/>
</dbReference>
<feature type="region of interest" description="Disordered" evidence="1">
    <location>
        <begin position="402"/>
        <end position="440"/>
    </location>
</feature>
<dbReference type="GO" id="GO:0060271">
    <property type="term" value="P:cilium assembly"/>
    <property type="evidence" value="ECO:0007669"/>
    <property type="project" value="TreeGrafter"/>
</dbReference>
<feature type="compositionally biased region" description="Basic and acidic residues" evidence="1">
    <location>
        <begin position="1359"/>
        <end position="1368"/>
    </location>
</feature>
<dbReference type="InterPro" id="IPR001715">
    <property type="entry name" value="CH_dom"/>
</dbReference>
<feature type="domain" description="Calponin-homology (CH)" evidence="2">
    <location>
        <begin position="466"/>
        <end position="591"/>
    </location>
</feature>
<feature type="region of interest" description="Disordered" evidence="1">
    <location>
        <begin position="322"/>
        <end position="344"/>
    </location>
</feature>
<dbReference type="EMBL" id="CAXLJL010000334">
    <property type="protein sequence ID" value="CAL5136566.1"/>
    <property type="molecule type" value="Genomic_DNA"/>
</dbReference>
<dbReference type="GO" id="GO:0005929">
    <property type="term" value="C:cilium"/>
    <property type="evidence" value="ECO:0007669"/>
    <property type="project" value="TreeGrafter"/>
</dbReference>
<evidence type="ECO:0000256" key="1">
    <source>
        <dbReference type="SAM" id="MobiDB-lite"/>
    </source>
</evidence>